<dbReference type="PANTHER" id="PTHR39210:SF1">
    <property type="entry name" value="HEPARIN-SULFATE LYASE"/>
    <property type="match status" value="1"/>
</dbReference>
<keyword evidence="1" id="KW-0732">Signal</keyword>
<dbReference type="PANTHER" id="PTHR39210">
    <property type="entry name" value="HEPARIN-SULFATE LYASE"/>
    <property type="match status" value="1"/>
</dbReference>
<dbReference type="AlphaFoldDB" id="A0A239C3H6"/>
<dbReference type="Gene3D" id="1.50.10.100">
    <property type="entry name" value="Chondroitin AC/alginate lyase"/>
    <property type="match status" value="1"/>
</dbReference>
<protein>
    <submittedName>
        <fullName evidence="2">Heparinase II/III-like protein</fullName>
    </submittedName>
</protein>
<dbReference type="Proteomes" id="UP000198284">
    <property type="component" value="Unassembled WGS sequence"/>
</dbReference>
<sequence>MSLKRSLPALLLPALLSMPANAEPALRQPHEQWEAARRKVAQDEDWRRWLQREREALAAWMAAPRDSEDWSAGWIHDFQDARTGAFSAWTPATDCNAAAPRESRSWRGCLALQRQHHMRMLRAAARLATLTGERRHAEWAGRQLDLYARLYERRAAGRAPDAPVLFAQLLDEATMMPLLADTVRLLRPMADAQQPRRWCDSLLLPMARRLAAAQKEVHNIAVWHSAAVAIAGMECGQEEAMDQALRGPWSLSRLLQQGMSDDGFWFELSLSYQYYVAQALNEALLAAALRGRLAEFAPLAPALRGLFLSPFTVQFDGGDTPLINDANNTLRLPDDTMTRAVRRLLPTAAGVRLALAQPDWDLLLDPPDAQRVGLDPLPEAKQLATHEAPGLKSLYLRSGEWQALLRIGQGARFHAHQDGLTVELKHGDTWLLRNSATPAYGSELHRLFYKLAAAKNTPLVNYQGTSNWFAAAAESSAGAQAIDASYKSFQYGVKVRRRLAVREGALEDRLEFNPASPAANAAGTSVGMVYHSDCMASDAPAAAVDPAPLPAAPGFSYLTPSRSWPPDRSWQVRLDCAGKPFSLRLSGSEAFQVTLATAPALKPPRQRTALIVAMAAAPGAWLAASFAPLSPRKETAR</sequence>
<evidence type="ECO:0000313" key="3">
    <source>
        <dbReference type="Proteomes" id="UP000198284"/>
    </source>
</evidence>
<dbReference type="OrthoDB" id="9772435at2"/>
<feature type="chain" id="PRO_5012850927" evidence="1">
    <location>
        <begin position="23"/>
        <end position="637"/>
    </location>
</feature>
<proteinExistence type="predicted"/>
<dbReference type="InterPro" id="IPR008929">
    <property type="entry name" value="Chondroitin_lyas"/>
</dbReference>
<dbReference type="SUPFAM" id="SSF48230">
    <property type="entry name" value="Chondroitin AC/alginate lyase"/>
    <property type="match status" value="1"/>
</dbReference>
<keyword evidence="3" id="KW-1185">Reference proteome</keyword>
<evidence type="ECO:0000256" key="1">
    <source>
        <dbReference type="SAM" id="SignalP"/>
    </source>
</evidence>
<reference evidence="2 3" key="1">
    <citation type="submission" date="2017-06" db="EMBL/GenBank/DDBJ databases">
        <authorList>
            <person name="Kim H.J."/>
            <person name="Triplett B.A."/>
        </authorList>
    </citation>
    <scope>NUCLEOTIDE SEQUENCE [LARGE SCALE GENOMIC DNA]</scope>
    <source>
        <strain evidence="2 3">U15</strain>
    </source>
</reference>
<gene>
    <name evidence="2" type="ORF">SAMN06265795_101225</name>
</gene>
<evidence type="ECO:0000313" key="2">
    <source>
        <dbReference type="EMBL" id="SNS14462.1"/>
    </source>
</evidence>
<organism evidence="2 3">
    <name type="scientific">Noviherbaspirillum humi</name>
    <dbReference type="NCBI Taxonomy" id="1688639"/>
    <lineage>
        <taxon>Bacteria</taxon>
        <taxon>Pseudomonadati</taxon>
        <taxon>Pseudomonadota</taxon>
        <taxon>Betaproteobacteria</taxon>
        <taxon>Burkholderiales</taxon>
        <taxon>Oxalobacteraceae</taxon>
        <taxon>Noviherbaspirillum</taxon>
    </lineage>
</organism>
<dbReference type="EMBL" id="FZOT01000001">
    <property type="protein sequence ID" value="SNS14462.1"/>
    <property type="molecule type" value="Genomic_DNA"/>
</dbReference>
<name>A0A239C3H6_9BURK</name>
<dbReference type="Gene3D" id="2.70.98.70">
    <property type="match status" value="1"/>
</dbReference>
<accession>A0A239C3H6</accession>
<dbReference type="RefSeq" id="WP_089397455.1">
    <property type="nucleotide sequence ID" value="NZ_FZOT01000001.1"/>
</dbReference>
<feature type="signal peptide" evidence="1">
    <location>
        <begin position="1"/>
        <end position="22"/>
    </location>
</feature>